<dbReference type="SUPFAM" id="SSF48452">
    <property type="entry name" value="TPR-like"/>
    <property type="match status" value="1"/>
</dbReference>
<dbReference type="SMART" id="SM00028">
    <property type="entry name" value="TPR"/>
    <property type="match status" value="5"/>
</dbReference>
<keyword evidence="1" id="KW-0802">TPR repeat</keyword>
<dbReference type="EMBL" id="JABRWQ010000001">
    <property type="protein sequence ID" value="NRD22122.1"/>
    <property type="molecule type" value="Genomic_DNA"/>
</dbReference>
<name>A0ABX2E100_9FLAO</name>
<evidence type="ECO:0000313" key="3">
    <source>
        <dbReference type="Proteomes" id="UP000805085"/>
    </source>
</evidence>
<dbReference type="PANTHER" id="PTHR10098:SF108">
    <property type="entry name" value="TETRATRICOPEPTIDE REPEAT PROTEIN 28"/>
    <property type="match status" value="1"/>
</dbReference>
<proteinExistence type="predicted"/>
<reference evidence="2 3" key="1">
    <citation type="journal article" date="2015" name="Int. J. Syst. Evol. Microbiol.">
        <title>Winogradskyella litoriviva sp. nov., isolated from coastal seawater.</title>
        <authorList>
            <person name="Nedashkovskaya O.I."/>
            <person name="Kukhlevskiy A.D."/>
            <person name="Zhukova N.V."/>
            <person name="Kim S.J."/>
            <person name="Rhee S.K."/>
            <person name="Mikhailov V.V."/>
        </authorList>
    </citation>
    <scope>NUCLEOTIDE SEQUENCE [LARGE SCALE GENOMIC DNA]</scope>
    <source>
        <strain evidence="2 3">KMM6491</strain>
    </source>
</reference>
<accession>A0ABX2E100</accession>
<dbReference type="InterPro" id="IPR011990">
    <property type="entry name" value="TPR-like_helical_dom_sf"/>
</dbReference>
<feature type="repeat" description="TPR" evidence="1">
    <location>
        <begin position="178"/>
        <end position="211"/>
    </location>
</feature>
<dbReference type="InterPro" id="IPR019734">
    <property type="entry name" value="TPR_rpt"/>
</dbReference>
<dbReference type="PROSITE" id="PS50293">
    <property type="entry name" value="TPR_REGION"/>
    <property type="match status" value="1"/>
</dbReference>
<dbReference type="Pfam" id="PF00515">
    <property type="entry name" value="TPR_1"/>
    <property type="match status" value="1"/>
</dbReference>
<protein>
    <submittedName>
        <fullName evidence="2">Tetratricopeptide repeat protein</fullName>
    </submittedName>
</protein>
<organism evidence="2 3">
    <name type="scientific">Winogradskyella litoriviva</name>
    <dbReference type="NCBI Taxonomy" id="1220182"/>
    <lineage>
        <taxon>Bacteria</taxon>
        <taxon>Pseudomonadati</taxon>
        <taxon>Bacteroidota</taxon>
        <taxon>Flavobacteriia</taxon>
        <taxon>Flavobacteriales</taxon>
        <taxon>Flavobacteriaceae</taxon>
        <taxon>Winogradskyella</taxon>
    </lineage>
</organism>
<dbReference type="PROSITE" id="PS50005">
    <property type="entry name" value="TPR"/>
    <property type="match status" value="1"/>
</dbReference>
<evidence type="ECO:0000256" key="1">
    <source>
        <dbReference type="PROSITE-ProRule" id="PRU00339"/>
    </source>
</evidence>
<dbReference type="Gene3D" id="1.25.40.10">
    <property type="entry name" value="Tetratricopeptide repeat domain"/>
    <property type="match status" value="2"/>
</dbReference>
<dbReference type="RefSeq" id="WP_173299770.1">
    <property type="nucleotide sequence ID" value="NZ_JABRWQ010000001.1"/>
</dbReference>
<comment type="caution">
    <text evidence="2">The sequence shown here is derived from an EMBL/GenBank/DDBJ whole genome shotgun (WGS) entry which is preliminary data.</text>
</comment>
<sequence length="322" mass="37351">MKQAITLILCLFTVLNYAQVEQRLDKIKKVSEQACECIAKIDLDKSKKEKSKDIKTCIQSASMGYQIENSLLGSLEKAMDSIKKDGISKSDTIAVTSDRNIVINVSENYEEIEEYLYDNCPALKAIYFTDNTESENSKSDKKKALKYYEKGQSAFANQNYVEAVVQFSKAVKKDKKFAFAWDNLGYSYRKLDNYKQAIKCYQESLEIDPKGKMPLMNIAVAYQLNNDLKNAIQAYKNYRDIYENDPEGFYGLGHIYYLQKDFEPALVNMIKAYRLYTEMNSPYNIDAQKHIGFIYQEMKQLDKLEDFNRITKENNLDVNFEE</sequence>
<keyword evidence="3" id="KW-1185">Reference proteome</keyword>
<evidence type="ECO:0000313" key="2">
    <source>
        <dbReference type="EMBL" id="NRD22122.1"/>
    </source>
</evidence>
<dbReference type="PANTHER" id="PTHR10098">
    <property type="entry name" value="RAPSYN-RELATED"/>
    <property type="match status" value="1"/>
</dbReference>
<dbReference type="Proteomes" id="UP000805085">
    <property type="component" value="Unassembled WGS sequence"/>
</dbReference>
<gene>
    <name evidence="2" type="ORF">HNV10_02645</name>
</gene>